<dbReference type="PROSITE" id="PS00750">
    <property type="entry name" value="TCP1_1"/>
    <property type="match status" value="1"/>
</dbReference>
<dbReference type="InterPro" id="IPR027413">
    <property type="entry name" value="GROEL-like_equatorial_sf"/>
</dbReference>
<dbReference type="FunFam" id="3.50.7.10:FF:000008">
    <property type="entry name" value="T-complex protein 1 subunit theta"/>
    <property type="match status" value="1"/>
</dbReference>
<evidence type="ECO:0000256" key="1">
    <source>
        <dbReference type="ARBA" id="ARBA00004496"/>
    </source>
</evidence>
<evidence type="ECO:0000256" key="7">
    <source>
        <dbReference type="ARBA" id="ARBA00029602"/>
    </source>
</evidence>
<dbReference type="GO" id="GO:0016887">
    <property type="term" value="F:ATP hydrolysis activity"/>
    <property type="evidence" value="ECO:0007669"/>
    <property type="project" value="InterPro"/>
</dbReference>
<dbReference type="SUPFAM" id="SSF52029">
    <property type="entry name" value="GroEL apical domain-like"/>
    <property type="match status" value="1"/>
</dbReference>
<organism evidence="9 10">
    <name type="scientific">Jaminaea rosea</name>
    <dbReference type="NCBI Taxonomy" id="1569628"/>
    <lineage>
        <taxon>Eukaryota</taxon>
        <taxon>Fungi</taxon>
        <taxon>Dikarya</taxon>
        <taxon>Basidiomycota</taxon>
        <taxon>Ustilaginomycotina</taxon>
        <taxon>Exobasidiomycetes</taxon>
        <taxon>Microstromatales</taxon>
        <taxon>Microstromatales incertae sedis</taxon>
        <taxon>Jaminaea</taxon>
    </lineage>
</organism>
<evidence type="ECO:0000256" key="8">
    <source>
        <dbReference type="RuleBase" id="RU004187"/>
    </source>
</evidence>
<dbReference type="InterPro" id="IPR012721">
    <property type="entry name" value="Chap_CCT_theta"/>
</dbReference>
<evidence type="ECO:0000256" key="3">
    <source>
        <dbReference type="ARBA" id="ARBA00022490"/>
    </source>
</evidence>
<evidence type="ECO:0000256" key="2">
    <source>
        <dbReference type="ARBA" id="ARBA00008020"/>
    </source>
</evidence>
<dbReference type="Pfam" id="PF00118">
    <property type="entry name" value="Cpn60_TCP1"/>
    <property type="match status" value="1"/>
</dbReference>
<dbReference type="PANTHER" id="PTHR11353">
    <property type="entry name" value="CHAPERONIN"/>
    <property type="match status" value="1"/>
</dbReference>
<dbReference type="InterPro" id="IPR017998">
    <property type="entry name" value="Chaperone_TCP-1"/>
</dbReference>
<dbReference type="GO" id="GO:0140662">
    <property type="term" value="F:ATP-dependent protein folding chaperone"/>
    <property type="evidence" value="ECO:0007669"/>
    <property type="project" value="InterPro"/>
</dbReference>
<dbReference type="SUPFAM" id="SSF54849">
    <property type="entry name" value="GroEL-intermediate domain like"/>
    <property type="match status" value="1"/>
</dbReference>
<dbReference type="Gene3D" id="3.50.7.10">
    <property type="entry name" value="GroEL"/>
    <property type="match status" value="1"/>
</dbReference>
<dbReference type="GeneID" id="37028569"/>
<dbReference type="SUPFAM" id="SSF48592">
    <property type="entry name" value="GroEL equatorial domain-like"/>
    <property type="match status" value="1"/>
</dbReference>
<dbReference type="Gene3D" id="3.30.260.10">
    <property type="entry name" value="TCP-1-like chaperonin intermediate domain"/>
    <property type="match status" value="1"/>
</dbReference>
<dbReference type="InterPro" id="IPR002423">
    <property type="entry name" value="Cpn60/GroEL/TCP-1"/>
</dbReference>
<keyword evidence="6 8" id="KW-0143">Chaperone</keyword>
<evidence type="ECO:0000313" key="9">
    <source>
        <dbReference type="EMBL" id="PWN25728.1"/>
    </source>
</evidence>
<gene>
    <name evidence="9" type="ORF">BDZ90DRAFT_233736</name>
</gene>
<dbReference type="STRING" id="1569628.A0A316ULP8"/>
<evidence type="ECO:0000256" key="5">
    <source>
        <dbReference type="ARBA" id="ARBA00022840"/>
    </source>
</evidence>
<reference evidence="9 10" key="1">
    <citation type="journal article" date="2018" name="Mol. Biol. Evol.">
        <title>Broad Genomic Sampling Reveals a Smut Pathogenic Ancestry of the Fungal Clade Ustilaginomycotina.</title>
        <authorList>
            <person name="Kijpornyongpan T."/>
            <person name="Mondo S.J."/>
            <person name="Barry K."/>
            <person name="Sandor L."/>
            <person name="Lee J."/>
            <person name="Lipzen A."/>
            <person name="Pangilinan J."/>
            <person name="LaButti K."/>
            <person name="Hainaut M."/>
            <person name="Henrissat B."/>
            <person name="Grigoriev I.V."/>
            <person name="Spatafora J.W."/>
            <person name="Aime M.C."/>
        </authorList>
    </citation>
    <scope>NUCLEOTIDE SEQUENCE [LARGE SCALE GENOMIC DNA]</scope>
    <source>
        <strain evidence="9 10">MCA 5214</strain>
    </source>
</reference>
<evidence type="ECO:0000256" key="6">
    <source>
        <dbReference type="ARBA" id="ARBA00023186"/>
    </source>
</evidence>
<dbReference type="CDD" id="cd03341">
    <property type="entry name" value="TCP1_theta"/>
    <property type="match status" value="1"/>
</dbReference>
<dbReference type="OrthoDB" id="1748577at2759"/>
<dbReference type="RefSeq" id="XP_025360340.1">
    <property type="nucleotide sequence ID" value="XM_025506746.1"/>
</dbReference>
<proteinExistence type="inferred from homology"/>
<dbReference type="Proteomes" id="UP000245884">
    <property type="component" value="Unassembled WGS sequence"/>
</dbReference>
<dbReference type="EMBL" id="KZ819674">
    <property type="protein sequence ID" value="PWN25728.1"/>
    <property type="molecule type" value="Genomic_DNA"/>
</dbReference>
<keyword evidence="10" id="KW-1185">Reference proteome</keyword>
<comment type="subcellular location">
    <subcellularLocation>
        <location evidence="1">Cytoplasm</location>
    </subcellularLocation>
</comment>
<evidence type="ECO:0000256" key="4">
    <source>
        <dbReference type="ARBA" id="ARBA00022741"/>
    </source>
</evidence>
<dbReference type="GO" id="GO:0005524">
    <property type="term" value="F:ATP binding"/>
    <property type="evidence" value="ECO:0007669"/>
    <property type="project" value="UniProtKB-KW"/>
</dbReference>
<protein>
    <recommendedName>
        <fullName evidence="7">CCT-theta</fullName>
    </recommendedName>
</protein>
<dbReference type="InterPro" id="IPR027410">
    <property type="entry name" value="TCP-1-like_intermed_sf"/>
</dbReference>
<dbReference type="InterPro" id="IPR027409">
    <property type="entry name" value="GroEL-like_apical_dom_sf"/>
</dbReference>
<dbReference type="PRINTS" id="PR00304">
    <property type="entry name" value="TCOMPLEXTCP1"/>
</dbReference>
<dbReference type="Gene3D" id="1.10.560.10">
    <property type="entry name" value="GroEL-like equatorial domain"/>
    <property type="match status" value="1"/>
</dbReference>
<dbReference type="GO" id="GO:0005832">
    <property type="term" value="C:chaperonin-containing T-complex"/>
    <property type="evidence" value="ECO:0007669"/>
    <property type="project" value="UniProtKB-ARBA"/>
</dbReference>
<dbReference type="AlphaFoldDB" id="A0A316ULP8"/>
<dbReference type="GO" id="GO:0051082">
    <property type="term" value="F:unfolded protein binding"/>
    <property type="evidence" value="ECO:0007669"/>
    <property type="project" value="InterPro"/>
</dbReference>
<evidence type="ECO:0000313" key="10">
    <source>
        <dbReference type="Proteomes" id="UP000245884"/>
    </source>
</evidence>
<comment type="similarity">
    <text evidence="2 8">Belongs to the TCP-1 chaperonin family.</text>
</comment>
<name>A0A316ULP8_9BASI</name>
<sequence length="562" mass="60245">MSLKVPKAGMNLFKDGYKLLQGTEEAVLRNIQAVCELSDMLRTSFGPNGRNKLLINHLSRSFITSDAATILRELEVVHPAGRLVVLASQQQEAEMGDATALVITLAGELLKKAEQLINLGLHPSEILQGYELAREKALAELENLAVAELTTPPTVDSLALALRPCIASKQYGQEDVLAPLVAQAVSLVLPPTSSTSGKTLGLKDFNVDNVRVVKIMGGSLPDSRVVRGMVFGREPEGVVKRINDGAKVAVFSCGLDISQTETKGTVLLHNAKELSTFSHGEEKQLEKIIKEIADSGVKVVVSQSSVGELALHYLNRFDILCIKILSKFELRRLCRLIGATPLARVGAPTPEEAGWVDVVETTEIGGDRVTVFRQEEGKPGGKAKPRMATVVLRGATANHLDDVERAIDDGVNVIKSLTRDPRLVPGAGATEVELARRVGEYGEKTAGLNQHSIRKFAEALEVVPRTLAENAGLDATQVVSSLTARHASGPSGEDAGVDIEGEGEEGIVSTKESQIFDVLAAKHWAIKYAVGAAITVLNVDSIIMSKPAGIKVPKQNPNWDDD</sequence>
<accession>A0A316ULP8</accession>
<dbReference type="InterPro" id="IPR002194">
    <property type="entry name" value="Chaperonin_TCP-1_CS"/>
</dbReference>
<dbReference type="NCBIfam" id="TIGR02346">
    <property type="entry name" value="chap_CCT_theta"/>
    <property type="match status" value="1"/>
</dbReference>
<keyword evidence="5 8" id="KW-0067">ATP-binding</keyword>
<keyword evidence="3" id="KW-0963">Cytoplasm</keyword>
<keyword evidence="4 8" id="KW-0547">Nucleotide-binding</keyword>